<dbReference type="SUPFAM" id="SSF48452">
    <property type="entry name" value="TPR-like"/>
    <property type="match status" value="1"/>
</dbReference>
<dbReference type="Gene3D" id="1.25.40.10">
    <property type="entry name" value="Tetratricopeptide repeat domain"/>
    <property type="match status" value="1"/>
</dbReference>
<evidence type="ECO:0000256" key="2">
    <source>
        <dbReference type="ARBA" id="ARBA00022737"/>
    </source>
</evidence>
<evidence type="ECO:0000313" key="4">
    <source>
        <dbReference type="EMBL" id="KAJ8950166.1"/>
    </source>
</evidence>
<keyword evidence="5" id="KW-1185">Reference proteome</keyword>
<name>A0AAV8YI27_9CUCU</name>
<keyword evidence="3" id="KW-0539">Nucleus</keyword>
<gene>
    <name evidence="4" type="ORF">NQ314_008019</name>
</gene>
<comment type="caution">
    <text evidence="4">The sequence shown here is derived from an EMBL/GenBank/DDBJ whole genome shotgun (WGS) entry which is preliminary data.</text>
</comment>
<evidence type="ECO:0000313" key="5">
    <source>
        <dbReference type="Proteomes" id="UP001162156"/>
    </source>
</evidence>
<organism evidence="4 5">
    <name type="scientific">Rhamnusium bicolor</name>
    <dbReference type="NCBI Taxonomy" id="1586634"/>
    <lineage>
        <taxon>Eukaryota</taxon>
        <taxon>Metazoa</taxon>
        <taxon>Ecdysozoa</taxon>
        <taxon>Arthropoda</taxon>
        <taxon>Hexapoda</taxon>
        <taxon>Insecta</taxon>
        <taxon>Pterygota</taxon>
        <taxon>Neoptera</taxon>
        <taxon>Endopterygota</taxon>
        <taxon>Coleoptera</taxon>
        <taxon>Polyphaga</taxon>
        <taxon>Cucujiformia</taxon>
        <taxon>Chrysomeloidea</taxon>
        <taxon>Cerambycidae</taxon>
        <taxon>Lepturinae</taxon>
        <taxon>Rhagiini</taxon>
        <taxon>Rhamnusium</taxon>
    </lineage>
</organism>
<sequence>MRLLKRKRKAENENNPSLLVSACTDLADLYIKEGRHDLAIEEYKVLADIYKSESKPIEYAKACRGIGEAYMGLQDFEKALEHQTLYLSNCLQIIKI</sequence>
<protein>
    <recommendedName>
        <fullName evidence="6">Tetratricopeptide repeat protein</fullName>
    </recommendedName>
</protein>
<dbReference type="InterPro" id="IPR019734">
    <property type="entry name" value="TPR_rpt"/>
</dbReference>
<comment type="subcellular location">
    <subcellularLocation>
        <location evidence="1">Nucleus</location>
    </subcellularLocation>
</comment>
<dbReference type="GO" id="GO:0043596">
    <property type="term" value="C:nuclear replication fork"/>
    <property type="evidence" value="ECO:0007669"/>
    <property type="project" value="TreeGrafter"/>
</dbReference>
<dbReference type="GO" id="GO:0031297">
    <property type="term" value="P:replication fork processing"/>
    <property type="evidence" value="ECO:0007669"/>
    <property type="project" value="TreeGrafter"/>
</dbReference>
<proteinExistence type="predicted"/>
<evidence type="ECO:0008006" key="6">
    <source>
        <dbReference type="Google" id="ProtNLM"/>
    </source>
</evidence>
<dbReference type="GO" id="GO:0000724">
    <property type="term" value="P:double-strand break repair via homologous recombination"/>
    <property type="evidence" value="ECO:0007669"/>
    <property type="project" value="TreeGrafter"/>
</dbReference>
<dbReference type="PANTHER" id="PTHR46358">
    <property type="entry name" value="TONSOKU-LIKE PROTEIN"/>
    <property type="match status" value="1"/>
</dbReference>
<keyword evidence="2" id="KW-0677">Repeat</keyword>
<dbReference type="AlphaFoldDB" id="A0AAV8YI27"/>
<evidence type="ECO:0000256" key="3">
    <source>
        <dbReference type="ARBA" id="ARBA00023242"/>
    </source>
</evidence>
<accession>A0AAV8YI27</accession>
<dbReference type="EMBL" id="JANEYF010002186">
    <property type="protein sequence ID" value="KAJ8950166.1"/>
    <property type="molecule type" value="Genomic_DNA"/>
</dbReference>
<evidence type="ECO:0000256" key="1">
    <source>
        <dbReference type="ARBA" id="ARBA00004123"/>
    </source>
</evidence>
<dbReference type="PANTHER" id="PTHR46358:SF1">
    <property type="entry name" value="TONSOKU-LIKE PROTEIN"/>
    <property type="match status" value="1"/>
</dbReference>
<dbReference type="Proteomes" id="UP001162156">
    <property type="component" value="Unassembled WGS sequence"/>
</dbReference>
<reference evidence="4" key="1">
    <citation type="journal article" date="2023" name="Insect Mol. Biol.">
        <title>Genome sequencing provides insights into the evolution of gene families encoding plant cell wall-degrading enzymes in longhorned beetles.</title>
        <authorList>
            <person name="Shin N.R."/>
            <person name="Okamura Y."/>
            <person name="Kirsch R."/>
            <person name="Pauchet Y."/>
        </authorList>
    </citation>
    <scope>NUCLEOTIDE SEQUENCE</scope>
    <source>
        <strain evidence="4">RBIC_L_NR</strain>
    </source>
</reference>
<dbReference type="InterPro" id="IPR052311">
    <property type="entry name" value="MMS22L-TONSL_complex_comp"/>
</dbReference>
<dbReference type="InterPro" id="IPR011990">
    <property type="entry name" value="TPR-like_helical_dom_sf"/>
</dbReference>
<dbReference type="Pfam" id="PF13181">
    <property type="entry name" value="TPR_8"/>
    <property type="match status" value="1"/>
</dbReference>